<evidence type="ECO:0000259" key="8">
    <source>
        <dbReference type="Pfam" id="PF01494"/>
    </source>
</evidence>
<accession>A0ABU3W4D2</accession>
<dbReference type="Proteomes" id="UP001269819">
    <property type="component" value="Unassembled WGS sequence"/>
</dbReference>
<evidence type="ECO:0000313" key="9">
    <source>
        <dbReference type="EMBL" id="MDV2081047.1"/>
    </source>
</evidence>
<dbReference type="GO" id="GO:0016491">
    <property type="term" value="F:oxidoreductase activity"/>
    <property type="evidence" value="ECO:0007669"/>
    <property type="project" value="UniProtKB-KW"/>
</dbReference>
<dbReference type="NCBIfam" id="TIGR01988">
    <property type="entry name" value="Ubi-OHases"/>
    <property type="match status" value="1"/>
</dbReference>
<evidence type="ECO:0000256" key="3">
    <source>
        <dbReference type="ARBA" id="ARBA00005349"/>
    </source>
</evidence>
<dbReference type="InterPro" id="IPR051205">
    <property type="entry name" value="UbiH/COQ6_monooxygenase"/>
</dbReference>
<dbReference type="PANTHER" id="PTHR43876:SF8">
    <property type="entry name" value="2-OCTAPRENYL-6-METHOXYPHENOL HYDROXYLASE"/>
    <property type="match status" value="1"/>
</dbReference>
<evidence type="ECO:0000256" key="2">
    <source>
        <dbReference type="ARBA" id="ARBA00004749"/>
    </source>
</evidence>
<organism evidence="9 10">
    <name type="scientific">Marinobacter xestospongiae</name>
    <dbReference type="NCBI Taxonomy" id="994319"/>
    <lineage>
        <taxon>Bacteria</taxon>
        <taxon>Pseudomonadati</taxon>
        <taxon>Pseudomonadota</taxon>
        <taxon>Gammaproteobacteria</taxon>
        <taxon>Pseudomonadales</taxon>
        <taxon>Marinobacteraceae</taxon>
        <taxon>Marinobacter</taxon>
    </lineage>
</organism>
<sequence>MTATSHPEGGRHSDLVIAGGGLAGASLALAMARALPHRAITVVESFPLARDALPDSYQPSYDARSTALAWGSRQIFQDLGLWSALARQATPIQHIHVSDRGRFGATRLAAGDHHQEALGYVVDNRWLGLCLMAALRQCPQVRWLAPATVETVGAEAGATRVQVRAGDGTLHDLRTQCMVLADGGRSGLREQLGFQVERRDYGQHALIANVSTAERHQFTAFERFTDAGPMALLPHGGPGPASACTSALVWTLSPDALDTVMAASPDDRCRQLQQRFGWRLGRFTRMGECSHYPLSLVTVPEPVRPGVVLIGNAAHALHPVAGQGFNLALRGITALVEQFQRADARGDALGSLSTLKAYQQAHQADWQRTVQFSDSLVHLFGAGIPGLGLARDAGLVGLDLVAPAKRWFARQAMGLGARRPDYHHNQTADAAAGTSGHSIEERS</sequence>
<dbReference type="NCBIfam" id="NF004356">
    <property type="entry name" value="PRK05732.1"/>
    <property type="match status" value="1"/>
</dbReference>
<reference evidence="9 10" key="1">
    <citation type="submission" date="2023-10" db="EMBL/GenBank/DDBJ databases">
        <title>Characteristics and mechanism of a salt-tolerant marine origin heterotrophic nitrifying- aerobic denitrifying bacteria Marinobacter xestospongiae HN1.</title>
        <authorList>
            <person name="Qi R."/>
        </authorList>
    </citation>
    <scope>NUCLEOTIDE SEQUENCE [LARGE SCALE GENOMIC DNA]</scope>
    <source>
        <strain evidence="9 10">HN1</strain>
    </source>
</reference>
<keyword evidence="5" id="KW-0274">FAD</keyword>
<evidence type="ECO:0000256" key="1">
    <source>
        <dbReference type="ARBA" id="ARBA00001974"/>
    </source>
</evidence>
<dbReference type="Gene3D" id="3.50.50.60">
    <property type="entry name" value="FAD/NAD(P)-binding domain"/>
    <property type="match status" value="2"/>
</dbReference>
<dbReference type="SUPFAM" id="SSF51905">
    <property type="entry name" value="FAD/NAD(P)-binding domain"/>
    <property type="match status" value="1"/>
</dbReference>
<keyword evidence="7" id="KW-0503">Monooxygenase</keyword>
<dbReference type="InterPro" id="IPR002938">
    <property type="entry name" value="FAD-bd"/>
</dbReference>
<dbReference type="PRINTS" id="PR00420">
    <property type="entry name" value="RNGMNOXGNASE"/>
</dbReference>
<dbReference type="EMBL" id="JAWIIJ010000024">
    <property type="protein sequence ID" value="MDV2081047.1"/>
    <property type="molecule type" value="Genomic_DNA"/>
</dbReference>
<evidence type="ECO:0000256" key="7">
    <source>
        <dbReference type="ARBA" id="ARBA00023033"/>
    </source>
</evidence>
<comment type="similarity">
    <text evidence="3">Belongs to the UbiH/COQ6 family.</text>
</comment>
<feature type="domain" description="FAD-binding" evidence="8">
    <location>
        <begin position="14"/>
        <end position="372"/>
    </location>
</feature>
<evidence type="ECO:0000256" key="6">
    <source>
        <dbReference type="ARBA" id="ARBA00023002"/>
    </source>
</evidence>
<name>A0ABU3W4D2_9GAMM</name>
<gene>
    <name evidence="9" type="primary">ubiH</name>
    <name evidence="9" type="synonym">visB</name>
    <name evidence="9" type="ORF">RYS15_20345</name>
</gene>
<dbReference type="InterPro" id="IPR010971">
    <property type="entry name" value="UbiH/COQ6"/>
</dbReference>
<keyword evidence="10" id="KW-1185">Reference proteome</keyword>
<keyword evidence="6 9" id="KW-0560">Oxidoreductase</keyword>
<evidence type="ECO:0000256" key="5">
    <source>
        <dbReference type="ARBA" id="ARBA00022827"/>
    </source>
</evidence>
<protein>
    <submittedName>
        <fullName evidence="9">2-octaprenyl-6-methoxyphenyl hydroxylase</fullName>
        <ecNumber evidence="9">1.14.13.-</ecNumber>
    </submittedName>
</protein>
<comment type="caution">
    <text evidence="9">The sequence shown here is derived from an EMBL/GenBank/DDBJ whole genome shotgun (WGS) entry which is preliminary data.</text>
</comment>
<dbReference type="InterPro" id="IPR036188">
    <property type="entry name" value="FAD/NAD-bd_sf"/>
</dbReference>
<proteinExistence type="inferred from homology"/>
<dbReference type="PANTHER" id="PTHR43876">
    <property type="entry name" value="UBIQUINONE BIOSYNTHESIS MONOOXYGENASE COQ6, MITOCHONDRIAL"/>
    <property type="match status" value="1"/>
</dbReference>
<comment type="cofactor">
    <cofactor evidence="1">
        <name>FAD</name>
        <dbReference type="ChEBI" id="CHEBI:57692"/>
    </cofactor>
</comment>
<dbReference type="Pfam" id="PF01494">
    <property type="entry name" value="FAD_binding_3"/>
    <property type="match status" value="1"/>
</dbReference>
<dbReference type="EC" id="1.14.13.-" evidence="9"/>
<dbReference type="RefSeq" id="WP_316975344.1">
    <property type="nucleotide sequence ID" value="NZ_JAWIIJ010000024.1"/>
</dbReference>
<comment type="pathway">
    <text evidence="2">Cofactor biosynthesis; ubiquinone biosynthesis.</text>
</comment>
<keyword evidence="4" id="KW-0285">Flavoprotein</keyword>
<evidence type="ECO:0000313" key="10">
    <source>
        <dbReference type="Proteomes" id="UP001269819"/>
    </source>
</evidence>
<evidence type="ECO:0000256" key="4">
    <source>
        <dbReference type="ARBA" id="ARBA00022630"/>
    </source>
</evidence>